<dbReference type="AlphaFoldDB" id="A0A1V6R6E8"/>
<dbReference type="EMBL" id="MDYO01000013">
    <property type="protein sequence ID" value="OQD97050.1"/>
    <property type="molecule type" value="Genomic_DNA"/>
</dbReference>
<comment type="caution">
    <text evidence="1">The sequence shown here is derived from an EMBL/GenBank/DDBJ whole genome shotgun (WGS) entry which is preliminary data.</text>
</comment>
<dbReference type="Proteomes" id="UP000191612">
    <property type="component" value="Unassembled WGS sequence"/>
</dbReference>
<evidence type="ECO:0000313" key="1">
    <source>
        <dbReference type="EMBL" id="OQD97050.1"/>
    </source>
</evidence>
<organism evidence="1 2">
    <name type="scientific">Penicillium solitum</name>
    <dbReference type="NCBI Taxonomy" id="60172"/>
    <lineage>
        <taxon>Eukaryota</taxon>
        <taxon>Fungi</taxon>
        <taxon>Dikarya</taxon>
        <taxon>Ascomycota</taxon>
        <taxon>Pezizomycotina</taxon>
        <taxon>Eurotiomycetes</taxon>
        <taxon>Eurotiomycetidae</taxon>
        <taxon>Eurotiales</taxon>
        <taxon>Aspergillaceae</taxon>
        <taxon>Penicillium</taxon>
    </lineage>
</organism>
<keyword evidence="2" id="KW-1185">Reference proteome</keyword>
<gene>
    <name evidence="1" type="ORF">PENSOL_c013G05357</name>
</gene>
<reference evidence="2" key="1">
    <citation type="journal article" date="2017" name="Nat. Microbiol.">
        <title>Global analysis of biosynthetic gene clusters reveals vast potential of secondary metabolite production in Penicillium species.</title>
        <authorList>
            <person name="Nielsen J.C."/>
            <person name="Grijseels S."/>
            <person name="Prigent S."/>
            <person name="Ji B."/>
            <person name="Dainat J."/>
            <person name="Nielsen K.F."/>
            <person name="Frisvad J.C."/>
            <person name="Workman M."/>
            <person name="Nielsen J."/>
        </authorList>
    </citation>
    <scope>NUCLEOTIDE SEQUENCE [LARGE SCALE GENOMIC DNA]</scope>
    <source>
        <strain evidence="2">IBT 29525</strain>
    </source>
</reference>
<name>A0A1V6R6E8_9EURO</name>
<protein>
    <submittedName>
        <fullName evidence="1">Uncharacterized protein</fullName>
    </submittedName>
</protein>
<evidence type="ECO:0000313" key="2">
    <source>
        <dbReference type="Proteomes" id="UP000191612"/>
    </source>
</evidence>
<proteinExistence type="predicted"/>
<sequence length="143" mass="15601">MCDTVALVGSMTALVTFVEPQGTRNFVEAAGSDGFYIESRRNEVQLIRSSAYPINPAIYGLIRFHGRSRNLAISSADRDKALNNKIYVALSRSSVAARVENIGEHDGPGEAIVRFVSKAIYATRPSSSSGTQYVPAYIRDKLN</sequence>
<accession>A0A1V6R6E8</accession>